<dbReference type="PATRIC" id="fig|1423806.3.peg.59"/>
<protein>
    <submittedName>
        <fullName evidence="2">Lipoprotein</fullName>
    </submittedName>
</protein>
<dbReference type="AlphaFoldDB" id="A0A0R2DTC0"/>
<evidence type="ECO:0000256" key="1">
    <source>
        <dbReference type="SAM" id="MobiDB-lite"/>
    </source>
</evidence>
<sequence>MVKMRNIEQRILRGIGIIALVLVLGACSTRQESQNTGQGSSSRTSRVDASYQKALDDLQNDAPQQAYSRLEKEADKGFKNNKAAILYRNLGYLLTAKKAVTENKLSKAGEYLAKLDNVNTPKGLVKQINAVKKEYQSVKLARVYYAEIGDYYNSQKISAAGGSLEALKSLPSRYQAVAAYQAKAQKYENLITQAQATSTDTAATSSSDTTQNSSAAATSASSAATQSTGSGYTNARNSKIVSSEYEKKTGSSISSATNSQVSSVAKSLTDAEVLDRFRAAAGIPQEAGDQYYVQKTDSDNYQIEIRHTSPNNTAVSNLKGMYRFTLSTQVVQKMNEVSGQYVRVN</sequence>
<dbReference type="EMBL" id="AYZF01000007">
    <property type="protein sequence ID" value="KRN07231.1"/>
    <property type="molecule type" value="Genomic_DNA"/>
</dbReference>
<feature type="region of interest" description="Disordered" evidence="1">
    <location>
        <begin position="202"/>
        <end position="235"/>
    </location>
</feature>
<proteinExistence type="predicted"/>
<reference evidence="2 3" key="1">
    <citation type="journal article" date="2015" name="Genome Announc.">
        <title>Expanding the biotechnology potential of lactobacilli through comparative genomics of 213 strains and associated genera.</title>
        <authorList>
            <person name="Sun Z."/>
            <person name="Harris H.M."/>
            <person name="McCann A."/>
            <person name="Guo C."/>
            <person name="Argimon S."/>
            <person name="Zhang W."/>
            <person name="Yang X."/>
            <person name="Jeffery I.B."/>
            <person name="Cooney J.C."/>
            <person name="Kagawa T.F."/>
            <person name="Liu W."/>
            <person name="Song Y."/>
            <person name="Salvetti E."/>
            <person name="Wrobel A."/>
            <person name="Rasinkangas P."/>
            <person name="Parkhill J."/>
            <person name="Rea M.C."/>
            <person name="O'Sullivan O."/>
            <person name="Ritari J."/>
            <person name="Douillard F.P."/>
            <person name="Paul Ross R."/>
            <person name="Yang R."/>
            <person name="Briner A.E."/>
            <person name="Felis G.E."/>
            <person name="de Vos W.M."/>
            <person name="Barrangou R."/>
            <person name="Klaenhammer T.R."/>
            <person name="Caufield P.W."/>
            <person name="Cui Y."/>
            <person name="Zhang H."/>
            <person name="O'Toole P.W."/>
        </authorList>
    </citation>
    <scope>NUCLEOTIDE SEQUENCE [LARGE SCALE GENOMIC DNA]</scope>
    <source>
        <strain evidence="2 3">DSM 21376</strain>
    </source>
</reference>
<keyword evidence="3" id="KW-1185">Reference proteome</keyword>
<evidence type="ECO:0000313" key="2">
    <source>
        <dbReference type="EMBL" id="KRN07231.1"/>
    </source>
</evidence>
<comment type="caution">
    <text evidence="2">The sequence shown here is derived from an EMBL/GenBank/DDBJ whole genome shotgun (WGS) entry which is preliminary data.</text>
</comment>
<dbReference type="Proteomes" id="UP000050961">
    <property type="component" value="Unassembled WGS sequence"/>
</dbReference>
<gene>
    <name evidence="2" type="ORF">FD15_GL000056</name>
</gene>
<keyword evidence="2" id="KW-0449">Lipoprotein</keyword>
<organism evidence="2 3">
    <name type="scientific">Liquorilactobacillus sucicola DSM 21376 = JCM 15457</name>
    <dbReference type="NCBI Taxonomy" id="1423806"/>
    <lineage>
        <taxon>Bacteria</taxon>
        <taxon>Bacillati</taxon>
        <taxon>Bacillota</taxon>
        <taxon>Bacilli</taxon>
        <taxon>Lactobacillales</taxon>
        <taxon>Lactobacillaceae</taxon>
        <taxon>Liquorilactobacillus</taxon>
    </lineage>
</organism>
<dbReference type="PROSITE" id="PS51257">
    <property type="entry name" value="PROKAR_LIPOPROTEIN"/>
    <property type="match status" value="1"/>
</dbReference>
<name>A0A0R2DTC0_9LACO</name>
<accession>A0A0R2DTC0</accession>
<dbReference type="eggNOG" id="ENOG5032UAA">
    <property type="taxonomic scope" value="Bacteria"/>
</dbReference>
<evidence type="ECO:0000313" key="3">
    <source>
        <dbReference type="Proteomes" id="UP000050961"/>
    </source>
</evidence>
<feature type="compositionally biased region" description="Low complexity" evidence="1">
    <location>
        <begin position="202"/>
        <end position="228"/>
    </location>
</feature>
<dbReference type="STRING" id="1423806.FD15_GL000056"/>